<keyword evidence="4" id="KW-0408">Iron</keyword>
<evidence type="ECO:0000256" key="5">
    <source>
        <dbReference type="ARBA" id="ARBA00023239"/>
    </source>
</evidence>
<evidence type="ECO:0000256" key="2">
    <source>
        <dbReference type="ARBA" id="ARBA00022617"/>
    </source>
</evidence>
<accession>A0A5S3PMW8</accession>
<comment type="caution">
    <text evidence="7">The sequence shown here is derived from an EMBL/GenBank/DDBJ whole genome shotgun (WGS) entry which is preliminary data.</text>
</comment>
<dbReference type="RefSeq" id="WP_138658683.1">
    <property type="nucleotide sequence ID" value="NZ_VATY01000003.1"/>
</dbReference>
<dbReference type="GO" id="GO:0046872">
    <property type="term" value="F:metal ion binding"/>
    <property type="evidence" value="ECO:0007669"/>
    <property type="project" value="UniProtKB-KW"/>
</dbReference>
<keyword evidence="5" id="KW-0456">Lyase</keyword>
<dbReference type="Proteomes" id="UP000310314">
    <property type="component" value="Unassembled WGS sequence"/>
</dbReference>
<keyword evidence="2" id="KW-0349">Heme</keyword>
<keyword evidence="3" id="KW-0479">Metal-binding</keyword>
<evidence type="ECO:0000256" key="4">
    <source>
        <dbReference type="ARBA" id="ARBA00023004"/>
    </source>
</evidence>
<gene>
    <name evidence="7" type="ORF">FEE95_14255</name>
</gene>
<dbReference type="InterPro" id="IPR025702">
    <property type="entry name" value="OXD"/>
</dbReference>
<evidence type="ECO:0000313" key="8">
    <source>
        <dbReference type="Proteomes" id="UP000310314"/>
    </source>
</evidence>
<dbReference type="Pfam" id="PF13816">
    <property type="entry name" value="Dehydratase_hem"/>
    <property type="match status" value="1"/>
</dbReference>
<dbReference type="EMBL" id="VATY01000003">
    <property type="protein sequence ID" value="TMM55814.1"/>
    <property type="molecule type" value="Genomic_DNA"/>
</dbReference>
<comment type="cofactor">
    <cofactor evidence="1">
        <name>heme b</name>
        <dbReference type="ChEBI" id="CHEBI:60344"/>
    </cofactor>
</comment>
<organism evidence="7 8">
    <name type="scientific">Maribacter algarum</name>
    <name type="common">ex Zhang et al. 2020</name>
    <dbReference type="NCBI Taxonomy" id="2578118"/>
    <lineage>
        <taxon>Bacteria</taxon>
        <taxon>Pseudomonadati</taxon>
        <taxon>Bacteroidota</taxon>
        <taxon>Flavobacteriia</taxon>
        <taxon>Flavobacteriales</taxon>
        <taxon>Flavobacteriaceae</taxon>
        <taxon>Maribacter</taxon>
    </lineage>
</organism>
<name>A0A5S3PMW8_9FLAO</name>
<dbReference type="GO" id="GO:0016829">
    <property type="term" value="F:lyase activity"/>
    <property type="evidence" value="ECO:0007669"/>
    <property type="project" value="UniProtKB-KW"/>
</dbReference>
<dbReference type="OrthoDB" id="1120859at2"/>
<evidence type="ECO:0000313" key="7">
    <source>
        <dbReference type="EMBL" id="TMM55814.1"/>
    </source>
</evidence>
<evidence type="ECO:0000256" key="1">
    <source>
        <dbReference type="ARBA" id="ARBA00001970"/>
    </source>
</evidence>
<comment type="similarity">
    <text evidence="6">Belongs to the heme-containing dehydratase family.</text>
</comment>
<keyword evidence="8" id="KW-1185">Reference proteome</keyword>
<protein>
    <submittedName>
        <fullName evidence="7">Phenylacetaldoxime dehydratase family protein</fullName>
    </submittedName>
</protein>
<sequence>MEKYKKNMPPDWEPPVPAWSAQIEKDCTEVVIEYIGVQTLTDNSQKPTAFHNWYAGMMKTEHAPIHTERGRMLDSENYVNDFYISYWNSKEDYENYRSSSEFMDWWGTEERTRETSGYWLEPMIVPTERFETLFSSEDKAGAATIFNDFKGPIKEHNYFGGMRDRLEISEVNLLEGNGSELTKRSKIESLGKRVHLKTPENLAIIRSAQNLGHCKQEELDYYYKDVHPHLLKGMDFIATNPKETGCACSRFSDELTLDGNSTQKTFGFAYFLTLEHLEKWSKTHPTHLAIFHSFLEMVQSLEGQVAIKLWHEVSVLPKGQTFEYINCHPKTGLLPWFN</sequence>
<dbReference type="AlphaFoldDB" id="A0A5S3PMW8"/>
<proteinExistence type="inferred from homology"/>
<evidence type="ECO:0000256" key="6">
    <source>
        <dbReference type="ARBA" id="ARBA00034312"/>
    </source>
</evidence>
<reference evidence="7 8" key="1">
    <citation type="submission" date="2019-05" db="EMBL/GenBank/DDBJ databases">
        <authorList>
            <person name="Zhang J.-Y."/>
            <person name="Feg X."/>
            <person name="Du Z.-J."/>
        </authorList>
    </citation>
    <scope>NUCLEOTIDE SEQUENCE [LARGE SCALE GENOMIC DNA]</scope>
    <source>
        <strain evidence="7 8">RZ26</strain>
    </source>
</reference>
<evidence type="ECO:0000256" key="3">
    <source>
        <dbReference type="ARBA" id="ARBA00022723"/>
    </source>
</evidence>